<dbReference type="GO" id="GO:0016787">
    <property type="term" value="F:hydrolase activity"/>
    <property type="evidence" value="ECO:0007669"/>
    <property type="project" value="UniProtKB-KW"/>
</dbReference>
<dbReference type="PANTHER" id="PTHR23028">
    <property type="entry name" value="ACETYLTRANSFERASE"/>
    <property type="match status" value="1"/>
</dbReference>
<evidence type="ECO:0000259" key="2">
    <source>
        <dbReference type="Pfam" id="PF01757"/>
    </source>
</evidence>
<feature type="transmembrane region" description="Helical" evidence="1">
    <location>
        <begin position="193"/>
        <end position="214"/>
    </location>
</feature>
<reference evidence="4 5" key="1">
    <citation type="submission" date="2016-11" db="EMBL/GenBank/DDBJ databases">
        <authorList>
            <person name="Jaros S."/>
            <person name="Januszkiewicz K."/>
            <person name="Wedrychowicz H."/>
        </authorList>
    </citation>
    <scope>NUCLEOTIDE SEQUENCE [LARGE SCALE GENOMIC DNA]</scope>
    <source>
        <strain evidence="4 5">GAS499</strain>
    </source>
</reference>
<feature type="transmembrane region" description="Helical" evidence="1">
    <location>
        <begin position="252"/>
        <end position="275"/>
    </location>
</feature>
<feature type="transmembrane region" description="Helical" evidence="1">
    <location>
        <begin position="166"/>
        <end position="187"/>
    </location>
</feature>
<feature type="transmembrane region" description="Helical" evidence="1">
    <location>
        <begin position="35"/>
        <end position="55"/>
    </location>
</feature>
<feature type="transmembrane region" description="Helical" evidence="1">
    <location>
        <begin position="137"/>
        <end position="159"/>
    </location>
</feature>
<dbReference type="InterPro" id="IPR043968">
    <property type="entry name" value="SGNH"/>
</dbReference>
<feature type="domain" description="SGNH" evidence="3">
    <location>
        <begin position="397"/>
        <end position="638"/>
    </location>
</feature>
<dbReference type="InterPro" id="IPR002656">
    <property type="entry name" value="Acyl_transf_3_dom"/>
</dbReference>
<dbReference type="Pfam" id="PF19040">
    <property type="entry name" value="SGNH"/>
    <property type="match status" value="1"/>
</dbReference>
<evidence type="ECO:0000313" key="4">
    <source>
        <dbReference type="EMBL" id="SHL53519.1"/>
    </source>
</evidence>
<feature type="transmembrane region" description="Helical" evidence="1">
    <location>
        <begin position="287"/>
        <end position="305"/>
    </location>
</feature>
<feature type="domain" description="Acyltransferase 3" evidence="2">
    <location>
        <begin position="9"/>
        <end position="329"/>
    </location>
</feature>
<proteinExistence type="predicted"/>
<dbReference type="PANTHER" id="PTHR23028:SF53">
    <property type="entry name" value="ACYL_TRANSF_3 DOMAIN-CONTAINING PROTEIN"/>
    <property type="match status" value="1"/>
</dbReference>
<keyword evidence="4" id="KW-0808">Transferase</keyword>
<evidence type="ECO:0000313" key="5">
    <source>
        <dbReference type="Proteomes" id="UP000189935"/>
    </source>
</evidence>
<feature type="transmembrane region" description="Helical" evidence="1">
    <location>
        <begin position="12"/>
        <end position="29"/>
    </location>
</feature>
<gene>
    <name evidence="4" type="ORF">SAMN05444159_6131</name>
</gene>
<dbReference type="GO" id="GO:0016747">
    <property type="term" value="F:acyltransferase activity, transferring groups other than amino-acyl groups"/>
    <property type="evidence" value="ECO:0007669"/>
    <property type="project" value="InterPro"/>
</dbReference>
<keyword evidence="1" id="KW-0812">Transmembrane</keyword>
<dbReference type="Pfam" id="PF01757">
    <property type="entry name" value="Acyl_transf_3"/>
    <property type="match status" value="1"/>
</dbReference>
<dbReference type="GO" id="GO:0009103">
    <property type="term" value="P:lipopolysaccharide biosynthetic process"/>
    <property type="evidence" value="ECO:0007669"/>
    <property type="project" value="TreeGrafter"/>
</dbReference>
<dbReference type="GO" id="GO:0016020">
    <property type="term" value="C:membrane"/>
    <property type="evidence" value="ECO:0007669"/>
    <property type="project" value="TreeGrafter"/>
</dbReference>
<feature type="transmembrane region" description="Helical" evidence="1">
    <location>
        <begin position="352"/>
        <end position="377"/>
    </location>
</feature>
<dbReference type="InterPro" id="IPR050879">
    <property type="entry name" value="Acyltransferase_3"/>
</dbReference>
<organism evidence="4 5">
    <name type="scientific">Bradyrhizobium lablabi</name>
    <dbReference type="NCBI Taxonomy" id="722472"/>
    <lineage>
        <taxon>Bacteria</taxon>
        <taxon>Pseudomonadati</taxon>
        <taxon>Pseudomonadota</taxon>
        <taxon>Alphaproteobacteria</taxon>
        <taxon>Hyphomicrobiales</taxon>
        <taxon>Nitrobacteraceae</taxon>
        <taxon>Bradyrhizobium</taxon>
    </lineage>
</organism>
<dbReference type="EMBL" id="LT670844">
    <property type="protein sequence ID" value="SHL53519.1"/>
    <property type="molecule type" value="Genomic_DNA"/>
</dbReference>
<evidence type="ECO:0000256" key="1">
    <source>
        <dbReference type="SAM" id="Phobius"/>
    </source>
</evidence>
<accession>A0A1M7BFX5</accession>
<keyword evidence="4" id="KW-0378">Hydrolase</keyword>
<feature type="transmembrane region" description="Helical" evidence="1">
    <location>
        <begin position="226"/>
        <end position="246"/>
    </location>
</feature>
<keyword evidence="1" id="KW-0472">Membrane</keyword>
<keyword evidence="4" id="KW-0012">Acyltransferase</keyword>
<keyword evidence="1" id="KW-1133">Transmembrane helix</keyword>
<dbReference type="Proteomes" id="UP000189935">
    <property type="component" value="Chromosome I"/>
</dbReference>
<dbReference type="AlphaFoldDB" id="A0A1M7BFX5"/>
<evidence type="ECO:0000259" key="3">
    <source>
        <dbReference type="Pfam" id="PF19040"/>
    </source>
</evidence>
<dbReference type="RefSeq" id="WP_283807575.1">
    <property type="nucleotide sequence ID" value="NZ_LT670844.1"/>
</dbReference>
<feature type="transmembrane region" description="Helical" evidence="1">
    <location>
        <begin position="76"/>
        <end position="95"/>
    </location>
</feature>
<protein>
    <submittedName>
        <fullName evidence="4">Peptidoglycan/LPS O-acetylase OafA/YrhL, contains acyltransferase and SGNH-hydrolase domains</fullName>
    </submittedName>
</protein>
<feature type="transmembrane region" description="Helical" evidence="1">
    <location>
        <begin position="311"/>
        <end position="332"/>
    </location>
</feature>
<name>A0A1M7BFX5_9BRAD</name>
<sequence length="656" mass="72455">MRSSQEYRPEIDGVRALAVVGVILFHLRLGAFQGGYSGVDIFFVISGFLITRNILHDVAAGDFSFAEFYARRLRRIFPALLSTIIITFLAGFLWFPPDALKLLASAATASVFSVSNIYFWMGTQGYFVPASDYLPLLHFWSLSVEEQFYLFWPIFLLLISQRRLRNVLPGIVAFVSIFSLIEAQRWLSRDASAVFYLTPFRAYQFGLGALLLFIEDTLRPRVILRQTIFLLGVFLVAIAYCCFGGQSRVPSLAASVGGMCLIGAGRAPIISILITNRVATAIGAISYSLYLCHWPIIVFANYIFGDLTGNATANVSIVVVTLLCSLTMYFCVEKPFRLAPRAADPGRYSRTFAIFAALTIFVGGLTATASAQGGWFWRLTDRQQEINRGEKFGMFPCHQSHLNDCVFGSITGPVGVVVIGDSYVEQYVAGLHIVARELGLRGAAFTHGGCLGLLGVRRINYVEEKECRDGRDLSLALAKSSNAPVVIGQAWMGYALGSIGDDDSKPTAFRSEEERLGILRTALEKTIRFLGSDRRVLIIGAQVLAPCDIEAYRFGAGPLWHRPARDCAPLPLVTARGETAAVNMMLRSLELKYPSQVSLLLPEDYLCDAVCRFQRDGVWLYQDQGHLTVAGSEYIARRAYDKLKAFLLVGPKSDPS</sequence>